<proteinExistence type="predicted"/>
<feature type="compositionally biased region" description="Low complexity" evidence="2">
    <location>
        <begin position="33"/>
        <end position="46"/>
    </location>
</feature>
<gene>
    <name evidence="3" type="ORF">PCOR1329_LOCUS3104</name>
</gene>
<evidence type="ECO:0000256" key="1">
    <source>
        <dbReference type="SAM" id="Coils"/>
    </source>
</evidence>
<feature type="compositionally biased region" description="Pro residues" evidence="2">
    <location>
        <begin position="75"/>
        <end position="84"/>
    </location>
</feature>
<keyword evidence="1" id="KW-0175">Coiled coil</keyword>
<feature type="compositionally biased region" description="Basic residues" evidence="2">
    <location>
        <begin position="22"/>
        <end position="32"/>
    </location>
</feature>
<feature type="region of interest" description="Disordered" evidence="2">
    <location>
        <begin position="1"/>
        <end position="89"/>
    </location>
</feature>
<feature type="coiled-coil region" evidence="1">
    <location>
        <begin position="168"/>
        <end position="205"/>
    </location>
</feature>
<evidence type="ECO:0000313" key="4">
    <source>
        <dbReference type="Proteomes" id="UP001189429"/>
    </source>
</evidence>
<feature type="compositionally biased region" description="Acidic residues" evidence="2">
    <location>
        <begin position="1"/>
        <end position="15"/>
    </location>
</feature>
<feature type="compositionally biased region" description="Polar residues" evidence="2">
    <location>
        <begin position="52"/>
        <end position="65"/>
    </location>
</feature>
<sequence>PDAQPDECDDDEDSSEWIQGRPGRRHRSRPPKAKAQQQTQWKTGTAPWHTWSWDTATVPPQRSQSAAPAKEPATQPAPPPLPRPAEPEVAQAHRLWLPPPNSVKELKAHRARLKESLDAIERQIHSAYEMGQTRTVISALEQDYSVILYQVMYARDAKTRVDQQKAYLDRIRKRLSDAQKHEKDLQEQAKDVKKAEELLDHFTQLEKAERDEQGSAMQVEPDGAATDATAAHQGTPANASAVAQLASMQATNIDLSEKLLALTAQMATIQAALNIQEQNGNKPAVPQHQQAASHGPGAPAAPPAVTAVGQAQLPTSWPPPPSANGGVSPVVAAARAAEEAAEPGGDNGPPAAQRRMG</sequence>
<feature type="coiled-coil region" evidence="1">
    <location>
        <begin position="103"/>
        <end position="130"/>
    </location>
</feature>
<evidence type="ECO:0000256" key="2">
    <source>
        <dbReference type="SAM" id="MobiDB-lite"/>
    </source>
</evidence>
<organism evidence="3 4">
    <name type="scientific">Prorocentrum cordatum</name>
    <dbReference type="NCBI Taxonomy" id="2364126"/>
    <lineage>
        <taxon>Eukaryota</taxon>
        <taxon>Sar</taxon>
        <taxon>Alveolata</taxon>
        <taxon>Dinophyceae</taxon>
        <taxon>Prorocentrales</taxon>
        <taxon>Prorocentraceae</taxon>
        <taxon>Prorocentrum</taxon>
    </lineage>
</organism>
<feature type="compositionally biased region" description="Low complexity" evidence="2">
    <location>
        <begin position="342"/>
        <end position="357"/>
    </location>
</feature>
<name>A0ABN9PIB2_9DINO</name>
<comment type="caution">
    <text evidence="3">The sequence shown here is derived from an EMBL/GenBank/DDBJ whole genome shotgun (WGS) entry which is preliminary data.</text>
</comment>
<feature type="compositionally biased region" description="Low complexity" evidence="2">
    <location>
        <begin position="289"/>
        <end position="312"/>
    </location>
</feature>
<protein>
    <submittedName>
        <fullName evidence="3">Uncharacterized protein</fullName>
    </submittedName>
</protein>
<keyword evidence="4" id="KW-1185">Reference proteome</keyword>
<feature type="non-terminal residue" evidence="3">
    <location>
        <position position="1"/>
    </location>
</feature>
<accession>A0ABN9PIB2</accession>
<feature type="non-terminal residue" evidence="3">
    <location>
        <position position="357"/>
    </location>
</feature>
<dbReference type="EMBL" id="CAUYUJ010000785">
    <property type="protein sequence ID" value="CAK0792563.1"/>
    <property type="molecule type" value="Genomic_DNA"/>
</dbReference>
<dbReference type="Proteomes" id="UP001189429">
    <property type="component" value="Unassembled WGS sequence"/>
</dbReference>
<feature type="region of interest" description="Disordered" evidence="2">
    <location>
        <begin position="280"/>
        <end position="357"/>
    </location>
</feature>
<reference evidence="3" key="1">
    <citation type="submission" date="2023-10" db="EMBL/GenBank/DDBJ databases">
        <authorList>
            <person name="Chen Y."/>
            <person name="Shah S."/>
            <person name="Dougan E. K."/>
            <person name="Thang M."/>
            <person name="Chan C."/>
        </authorList>
    </citation>
    <scope>NUCLEOTIDE SEQUENCE [LARGE SCALE GENOMIC DNA]</scope>
</reference>
<feature type="region of interest" description="Disordered" evidence="2">
    <location>
        <begin position="209"/>
        <end position="235"/>
    </location>
</feature>
<evidence type="ECO:0000313" key="3">
    <source>
        <dbReference type="EMBL" id="CAK0792563.1"/>
    </source>
</evidence>